<reference evidence="2 3" key="1">
    <citation type="submission" date="2020-08" db="EMBL/GenBank/DDBJ databases">
        <title>Genomic Encyclopedia of Type Strains, Phase IV (KMG-IV): sequencing the most valuable type-strain genomes for metagenomic binning, comparative biology and taxonomic classification.</title>
        <authorList>
            <person name="Goeker M."/>
        </authorList>
    </citation>
    <scope>NUCLEOTIDE SEQUENCE [LARGE SCALE GENOMIC DNA]</scope>
    <source>
        <strain evidence="2 3">DSM 15867</strain>
    </source>
</reference>
<organism evidence="2 3">
    <name type="scientific">Sphingomonas abaci</name>
    <dbReference type="NCBI Taxonomy" id="237611"/>
    <lineage>
        <taxon>Bacteria</taxon>
        <taxon>Pseudomonadati</taxon>
        <taxon>Pseudomonadota</taxon>
        <taxon>Alphaproteobacteria</taxon>
        <taxon>Sphingomonadales</taxon>
        <taxon>Sphingomonadaceae</taxon>
        <taxon>Sphingomonas</taxon>
    </lineage>
</organism>
<dbReference type="Proteomes" id="UP000574769">
    <property type="component" value="Unassembled WGS sequence"/>
</dbReference>
<evidence type="ECO:0000313" key="3">
    <source>
        <dbReference type="Proteomes" id="UP000574769"/>
    </source>
</evidence>
<evidence type="ECO:0000256" key="1">
    <source>
        <dbReference type="SAM" id="Phobius"/>
    </source>
</evidence>
<protein>
    <submittedName>
        <fullName evidence="2">Uncharacterized protein</fullName>
    </submittedName>
</protein>
<accession>A0A7W7EYN5</accession>
<keyword evidence="1" id="KW-0812">Transmembrane</keyword>
<dbReference type="AlphaFoldDB" id="A0A7W7EYN5"/>
<gene>
    <name evidence="2" type="ORF">GGQ96_002497</name>
</gene>
<proteinExistence type="predicted"/>
<sequence>MFDALSAMWYEIGAAVLLLSGVLLSNFARPRRP</sequence>
<comment type="caution">
    <text evidence="2">The sequence shown here is derived from an EMBL/GenBank/DDBJ whole genome shotgun (WGS) entry which is preliminary data.</text>
</comment>
<keyword evidence="3" id="KW-1185">Reference proteome</keyword>
<evidence type="ECO:0000313" key="2">
    <source>
        <dbReference type="EMBL" id="MBB4618361.1"/>
    </source>
</evidence>
<keyword evidence="1" id="KW-1133">Transmembrane helix</keyword>
<keyword evidence="1" id="KW-0472">Membrane</keyword>
<name>A0A7W7EYN5_9SPHN</name>
<dbReference type="EMBL" id="JACHNY010000004">
    <property type="protein sequence ID" value="MBB4618361.1"/>
    <property type="molecule type" value="Genomic_DNA"/>
</dbReference>
<feature type="transmembrane region" description="Helical" evidence="1">
    <location>
        <begin position="6"/>
        <end position="28"/>
    </location>
</feature>